<feature type="compositionally biased region" description="Basic and acidic residues" evidence="1">
    <location>
        <begin position="52"/>
        <end position="66"/>
    </location>
</feature>
<dbReference type="OrthoDB" id="5309037at2759"/>
<feature type="compositionally biased region" description="Basic residues" evidence="1">
    <location>
        <begin position="67"/>
        <end position="82"/>
    </location>
</feature>
<proteinExistence type="predicted"/>
<dbReference type="GeneID" id="63854538"/>
<gene>
    <name evidence="2" type="ORF">K460DRAFT_409778</name>
</gene>
<sequence length="392" mass="44831">MKEEAEATVRTAKAVLQELVVVVSLVRTLTDSFGSASDLYRKLKQKSRSRSNIREEPERRDGDSFRSRRGSHTGYYHGRRPQVRWSHSGKDDYSNSDDELICTSSVQVKAEYDRGYRKLGEPFARGDLITQNQLQSQIIQLQQTLLNIHQDLLLSTYVSPSSSHSHLARLIQTTRTARAASIIALDMQYQRMLPRIPPKSPELLIPGAFPLPLRGHHENSHATGRRRSRIRKKRNSSSSSSSCSDPPNFIERPEPVPKPTPRPHGNKLFCVYARDLQHKPRLPLIDNFKDGGDNMCQYCHSYIATRPGKAWEIIKDRDKKFDKHTHTLSRAFLVKTRFVIKSHRESGGFACVLCARLNKSDTACRSIGELIHHLWEEHTSDELEEEEDIVEC</sequence>
<feature type="region of interest" description="Disordered" evidence="1">
    <location>
        <begin position="44"/>
        <end position="96"/>
    </location>
</feature>
<evidence type="ECO:0000313" key="3">
    <source>
        <dbReference type="Proteomes" id="UP000800039"/>
    </source>
</evidence>
<comment type="caution">
    <text evidence="2">The sequence shown here is derived from an EMBL/GenBank/DDBJ whole genome shotgun (WGS) entry which is preliminary data.</text>
</comment>
<organism evidence="2 3">
    <name type="scientific">Cucurbitaria berberidis CBS 394.84</name>
    <dbReference type="NCBI Taxonomy" id="1168544"/>
    <lineage>
        <taxon>Eukaryota</taxon>
        <taxon>Fungi</taxon>
        <taxon>Dikarya</taxon>
        <taxon>Ascomycota</taxon>
        <taxon>Pezizomycotina</taxon>
        <taxon>Dothideomycetes</taxon>
        <taxon>Pleosporomycetidae</taxon>
        <taxon>Pleosporales</taxon>
        <taxon>Pleosporineae</taxon>
        <taxon>Cucurbitariaceae</taxon>
        <taxon>Cucurbitaria</taxon>
    </lineage>
</organism>
<keyword evidence="3" id="KW-1185">Reference proteome</keyword>
<dbReference type="PANTHER" id="PTHR42354:SF1">
    <property type="entry name" value="C2H2-TYPE DOMAIN-CONTAINING PROTEIN"/>
    <property type="match status" value="1"/>
</dbReference>
<dbReference type="PANTHER" id="PTHR42354">
    <property type="entry name" value="C2H2-TYPE DOMAIN-CONTAINING PROTEIN"/>
    <property type="match status" value="1"/>
</dbReference>
<dbReference type="RefSeq" id="XP_040784927.1">
    <property type="nucleotide sequence ID" value="XM_040937288.1"/>
</dbReference>
<name>A0A9P4GBT9_9PLEO</name>
<reference evidence="2" key="1">
    <citation type="submission" date="2020-01" db="EMBL/GenBank/DDBJ databases">
        <authorList>
            <consortium name="DOE Joint Genome Institute"/>
            <person name="Haridas S."/>
            <person name="Albert R."/>
            <person name="Binder M."/>
            <person name="Bloem J."/>
            <person name="Labutti K."/>
            <person name="Salamov A."/>
            <person name="Andreopoulos B."/>
            <person name="Baker S.E."/>
            <person name="Barry K."/>
            <person name="Bills G."/>
            <person name="Bluhm B.H."/>
            <person name="Cannon C."/>
            <person name="Castanera R."/>
            <person name="Culley D.E."/>
            <person name="Daum C."/>
            <person name="Ezra D."/>
            <person name="Gonzalez J.B."/>
            <person name="Henrissat B."/>
            <person name="Kuo A."/>
            <person name="Liang C."/>
            <person name="Lipzen A."/>
            <person name="Lutzoni F."/>
            <person name="Magnuson J."/>
            <person name="Mondo S."/>
            <person name="Nolan M."/>
            <person name="Ohm R."/>
            <person name="Pangilinan J."/>
            <person name="Park H.-J."/>
            <person name="Ramirez L."/>
            <person name="Alfaro M."/>
            <person name="Sun H."/>
            <person name="Tritt A."/>
            <person name="Yoshinaga Y."/>
            <person name="Zwiers L.-H."/>
            <person name="Turgeon B.G."/>
            <person name="Goodwin S.B."/>
            <person name="Spatafora J.W."/>
            <person name="Crous P.W."/>
            <person name="Grigoriev I.V."/>
        </authorList>
    </citation>
    <scope>NUCLEOTIDE SEQUENCE</scope>
    <source>
        <strain evidence="2">CBS 394.84</strain>
    </source>
</reference>
<dbReference type="Proteomes" id="UP000800039">
    <property type="component" value="Unassembled WGS sequence"/>
</dbReference>
<evidence type="ECO:0000256" key="1">
    <source>
        <dbReference type="SAM" id="MobiDB-lite"/>
    </source>
</evidence>
<evidence type="ECO:0000313" key="2">
    <source>
        <dbReference type="EMBL" id="KAF1842364.1"/>
    </source>
</evidence>
<dbReference type="AlphaFoldDB" id="A0A9P4GBT9"/>
<protein>
    <submittedName>
        <fullName evidence="2">Uncharacterized protein</fullName>
    </submittedName>
</protein>
<accession>A0A9P4GBT9</accession>
<dbReference type="EMBL" id="ML976618">
    <property type="protein sequence ID" value="KAF1842364.1"/>
    <property type="molecule type" value="Genomic_DNA"/>
</dbReference>
<feature type="region of interest" description="Disordered" evidence="1">
    <location>
        <begin position="207"/>
        <end position="263"/>
    </location>
</feature>
<feature type="compositionally biased region" description="Basic residues" evidence="1">
    <location>
        <begin position="223"/>
        <end position="235"/>
    </location>
</feature>